<organism evidence="6 7">
    <name type="scientific">Namhaeicola litoreus</name>
    <dbReference type="NCBI Taxonomy" id="1052145"/>
    <lineage>
        <taxon>Bacteria</taxon>
        <taxon>Pseudomonadati</taxon>
        <taxon>Bacteroidota</taxon>
        <taxon>Flavobacteriia</taxon>
        <taxon>Flavobacteriales</taxon>
        <taxon>Flavobacteriaceae</taxon>
        <taxon>Namhaeicola</taxon>
    </lineage>
</organism>
<evidence type="ECO:0000256" key="4">
    <source>
        <dbReference type="ARBA" id="ARBA00023136"/>
    </source>
</evidence>
<feature type="transmembrane region" description="Helical" evidence="5">
    <location>
        <begin position="12"/>
        <end position="35"/>
    </location>
</feature>
<evidence type="ECO:0000313" key="6">
    <source>
        <dbReference type="EMBL" id="MFD1315869.1"/>
    </source>
</evidence>
<gene>
    <name evidence="6" type="ORF">ACFQ39_09590</name>
</gene>
<sequence>MKNTNEKNNSLLMHLSSLCAYIFPLGGIVVPLVVWELQKEKSESMNKEGKSVVNFNLSYALYFTIGVLMIISLAIFMAAHEANHFLLFSIICLVVFLVILSIAKFILIILGVMSANKGEDFHYPGTIKFIN</sequence>
<evidence type="ECO:0000256" key="2">
    <source>
        <dbReference type="ARBA" id="ARBA00022692"/>
    </source>
</evidence>
<comment type="caution">
    <text evidence="6">The sequence shown here is derived from an EMBL/GenBank/DDBJ whole genome shotgun (WGS) entry which is preliminary data.</text>
</comment>
<keyword evidence="7" id="KW-1185">Reference proteome</keyword>
<dbReference type="RefSeq" id="WP_377178453.1">
    <property type="nucleotide sequence ID" value="NZ_JBHTMY010000003.1"/>
</dbReference>
<keyword evidence="3 5" id="KW-1133">Transmembrane helix</keyword>
<feature type="transmembrane region" description="Helical" evidence="5">
    <location>
        <begin position="56"/>
        <end position="79"/>
    </location>
</feature>
<keyword evidence="4 5" id="KW-0472">Membrane</keyword>
<reference evidence="7" key="1">
    <citation type="journal article" date="2019" name="Int. J. Syst. Evol. Microbiol.">
        <title>The Global Catalogue of Microorganisms (GCM) 10K type strain sequencing project: providing services to taxonomists for standard genome sequencing and annotation.</title>
        <authorList>
            <consortium name="The Broad Institute Genomics Platform"/>
            <consortium name="The Broad Institute Genome Sequencing Center for Infectious Disease"/>
            <person name="Wu L."/>
            <person name="Ma J."/>
        </authorList>
    </citation>
    <scope>NUCLEOTIDE SEQUENCE [LARGE SCALE GENOMIC DNA]</scope>
    <source>
        <strain evidence="7">CCUG 61485</strain>
    </source>
</reference>
<evidence type="ECO:0000256" key="1">
    <source>
        <dbReference type="ARBA" id="ARBA00004141"/>
    </source>
</evidence>
<dbReference type="EMBL" id="JBHTMY010000003">
    <property type="protein sequence ID" value="MFD1315869.1"/>
    <property type="molecule type" value="Genomic_DNA"/>
</dbReference>
<comment type="subcellular location">
    <subcellularLocation>
        <location evidence="1">Membrane</location>
        <topology evidence="1">Multi-pass membrane protein</topology>
    </subcellularLocation>
</comment>
<proteinExistence type="predicted"/>
<evidence type="ECO:0000313" key="7">
    <source>
        <dbReference type="Proteomes" id="UP001597201"/>
    </source>
</evidence>
<dbReference type="InterPro" id="IPR019109">
    <property type="entry name" value="MamF_MmsF"/>
</dbReference>
<dbReference type="Proteomes" id="UP001597201">
    <property type="component" value="Unassembled WGS sequence"/>
</dbReference>
<name>A0ABW3Y213_9FLAO</name>
<evidence type="ECO:0000256" key="3">
    <source>
        <dbReference type="ARBA" id="ARBA00022989"/>
    </source>
</evidence>
<feature type="transmembrane region" description="Helical" evidence="5">
    <location>
        <begin position="85"/>
        <end position="112"/>
    </location>
</feature>
<protein>
    <submittedName>
        <fullName evidence="6">DUF4870 domain-containing protein</fullName>
    </submittedName>
</protein>
<keyword evidence="2 5" id="KW-0812">Transmembrane</keyword>
<evidence type="ECO:0000256" key="5">
    <source>
        <dbReference type="SAM" id="Phobius"/>
    </source>
</evidence>
<dbReference type="Pfam" id="PF09685">
    <property type="entry name" value="MamF_MmsF"/>
    <property type="match status" value="1"/>
</dbReference>
<accession>A0ABW3Y213</accession>